<feature type="transmembrane region" description="Helical" evidence="8">
    <location>
        <begin position="137"/>
        <end position="158"/>
    </location>
</feature>
<dbReference type="GO" id="GO:0000166">
    <property type="term" value="F:nucleotide binding"/>
    <property type="evidence" value="ECO:0007669"/>
    <property type="project" value="UniProtKB-KW"/>
</dbReference>
<keyword evidence="11" id="KW-1185">Reference proteome</keyword>
<evidence type="ECO:0000259" key="9">
    <source>
        <dbReference type="Pfam" id="PF18967"/>
    </source>
</evidence>
<keyword evidence="2" id="KW-1003">Cell membrane</keyword>
<evidence type="ECO:0000256" key="2">
    <source>
        <dbReference type="ARBA" id="ARBA00022475"/>
    </source>
</evidence>
<evidence type="ECO:0000256" key="1">
    <source>
        <dbReference type="ARBA" id="ARBA00004236"/>
    </source>
</evidence>
<evidence type="ECO:0000313" key="10">
    <source>
        <dbReference type="EMBL" id="MBE1612059.1"/>
    </source>
</evidence>
<keyword evidence="3 8" id="KW-0812">Transmembrane</keyword>
<dbReference type="EMBL" id="JADBEM010000001">
    <property type="protein sequence ID" value="MBE1612059.1"/>
    <property type="molecule type" value="Genomic_DNA"/>
</dbReference>
<proteinExistence type="predicted"/>
<evidence type="ECO:0000256" key="6">
    <source>
        <dbReference type="ARBA" id="ARBA00023118"/>
    </source>
</evidence>
<evidence type="ECO:0000256" key="3">
    <source>
        <dbReference type="ARBA" id="ARBA00022692"/>
    </source>
</evidence>
<keyword evidence="7 8" id="KW-0472">Membrane</keyword>
<accession>A0A927N4Q7</accession>
<dbReference type="Pfam" id="PF18967">
    <property type="entry name" value="PycTM"/>
    <property type="match status" value="1"/>
</dbReference>
<name>A0A927N4Q7_9ACTN</name>
<sequence length="159" mass="16519">MADVERDRAALVLSRVAEARAELARVETKAGVLAGLSGAAVTVMLATAAARPWLRPAIVGWVSVAAFTGSTVVLLVALRPALRRGVGLLRTASLAPDVVLEESAERAGRADMEMRETAALAVLLSGLAVRKYRLVRAAVDLALLGLVLASVATGLAVWL</sequence>
<organism evidence="10 11">
    <name type="scientific">Actinopolymorpha pittospori</name>
    <dbReference type="NCBI Taxonomy" id="648752"/>
    <lineage>
        <taxon>Bacteria</taxon>
        <taxon>Bacillati</taxon>
        <taxon>Actinomycetota</taxon>
        <taxon>Actinomycetes</taxon>
        <taxon>Propionibacteriales</taxon>
        <taxon>Actinopolymorphaceae</taxon>
        <taxon>Actinopolymorpha</taxon>
    </lineage>
</organism>
<dbReference type="Proteomes" id="UP000638648">
    <property type="component" value="Unassembled WGS sequence"/>
</dbReference>
<feature type="transmembrane region" description="Helical" evidence="8">
    <location>
        <begin position="56"/>
        <end position="78"/>
    </location>
</feature>
<dbReference type="RefSeq" id="WP_192755178.1">
    <property type="nucleotide sequence ID" value="NZ_BAABJL010000222.1"/>
</dbReference>
<evidence type="ECO:0000256" key="4">
    <source>
        <dbReference type="ARBA" id="ARBA00022741"/>
    </source>
</evidence>
<evidence type="ECO:0000256" key="5">
    <source>
        <dbReference type="ARBA" id="ARBA00022989"/>
    </source>
</evidence>
<feature type="transmembrane region" description="Helical" evidence="8">
    <location>
        <begin position="30"/>
        <end position="50"/>
    </location>
</feature>
<gene>
    <name evidence="10" type="ORF">HEB94_008907</name>
</gene>
<reference evidence="10" key="1">
    <citation type="submission" date="2020-10" db="EMBL/GenBank/DDBJ databases">
        <title>Sequencing the genomes of 1000 actinobacteria strains.</title>
        <authorList>
            <person name="Klenk H.-P."/>
        </authorList>
    </citation>
    <scope>NUCLEOTIDE SEQUENCE</scope>
    <source>
        <strain evidence="10">DSM 45354</strain>
    </source>
</reference>
<keyword evidence="5 8" id="KW-1133">Transmembrane helix</keyword>
<keyword evidence="6" id="KW-0051">Antiviral defense</keyword>
<protein>
    <recommendedName>
        <fullName evidence="9">Pycsar effector protein domain-containing protein</fullName>
    </recommendedName>
</protein>
<keyword evidence="4" id="KW-0547">Nucleotide-binding</keyword>
<dbReference type="AlphaFoldDB" id="A0A927N4Q7"/>
<evidence type="ECO:0000256" key="7">
    <source>
        <dbReference type="ARBA" id="ARBA00023136"/>
    </source>
</evidence>
<dbReference type="GO" id="GO:0005886">
    <property type="term" value="C:plasma membrane"/>
    <property type="evidence" value="ECO:0007669"/>
    <property type="project" value="UniProtKB-SubCell"/>
</dbReference>
<comment type="caution">
    <text evidence="10">The sequence shown here is derived from an EMBL/GenBank/DDBJ whole genome shotgun (WGS) entry which is preliminary data.</text>
</comment>
<feature type="domain" description="Pycsar effector protein" evidence="9">
    <location>
        <begin position="16"/>
        <end position="156"/>
    </location>
</feature>
<evidence type="ECO:0000313" key="11">
    <source>
        <dbReference type="Proteomes" id="UP000638648"/>
    </source>
</evidence>
<dbReference type="GO" id="GO:0051607">
    <property type="term" value="P:defense response to virus"/>
    <property type="evidence" value="ECO:0007669"/>
    <property type="project" value="UniProtKB-KW"/>
</dbReference>
<evidence type="ECO:0000256" key="8">
    <source>
        <dbReference type="SAM" id="Phobius"/>
    </source>
</evidence>
<dbReference type="InterPro" id="IPR043760">
    <property type="entry name" value="PycTM_dom"/>
</dbReference>
<comment type="subcellular location">
    <subcellularLocation>
        <location evidence="1">Cell membrane</location>
    </subcellularLocation>
</comment>